<name>A0A7C9IQQ0_9RHOB</name>
<dbReference type="Proteomes" id="UP000480350">
    <property type="component" value="Unassembled WGS sequence"/>
</dbReference>
<reference evidence="1 2" key="2">
    <citation type="submission" date="2020-03" db="EMBL/GenBank/DDBJ databases">
        <title>Kangsaoukella pontilimi gen. nov., sp. nov., a new member of the family Rhodobacteraceae isolated from a tidal mudflat.</title>
        <authorList>
            <person name="Kim I.S."/>
        </authorList>
    </citation>
    <scope>NUCLEOTIDE SEQUENCE [LARGE SCALE GENOMIC DNA]</scope>
    <source>
        <strain evidence="1 2">GH1-50</strain>
    </source>
</reference>
<sequence length="65" mass="7458">MTALYAASGFRSETFAYITYVVSTCRLMTPRAWRRAGRPAPFAKRDYRADIVTRTQIVDLFFADS</sequence>
<protein>
    <submittedName>
        <fullName evidence="1">Uncharacterized protein</fullName>
    </submittedName>
</protein>
<reference evidence="1 2" key="1">
    <citation type="submission" date="2019-12" db="EMBL/GenBank/DDBJ databases">
        <authorList>
            <person name="Lee S.D."/>
        </authorList>
    </citation>
    <scope>NUCLEOTIDE SEQUENCE [LARGE SCALE GENOMIC DNA]</scope>
    <source>
        <strain evidence="1 2">GH1-50</strain>
    </source>
</reference>
<evidence type="ECO:0000313" key="1">
    <source>
        <dbReference type="EMBL" id="MXQ07963.1"/>
    </source>
</evidence>
<comment type="caution">
    <text evidence="1">The sequence shown here is derived from an EMBL/GenBank/DDBJ whole genome shotgun (WGS) entry which is preliminary data.</text>
</comment>
<dbReference type="EMBL" id="WUPT01000001">
    <property type="protein sequence ID" value="MXQ07963.1"/>
    <property type="molecule type" value="Genomic_DNA"/>
</dbReference>
<organism evidence="1 2">
    <name type="scientific">Kangsaoukella pontilimi</name>
    <dbReference type="NCBI Taxonomy" id="2691042"/>
    <lineage>
        <taxon>Bacteria</taxon>
        <taxon>Pseudomonadati</taxon>
        <taxon>Pseudomonadota</taxon>
        <taxon>Alphaproteobacteria</taxon>
        <taxon>Rhodobacterales</taxon>
        <taxon>Paracoccaceae</taxon>
        <taxon>Kangsaoukella</taxon>
    </lineage>
</organism>
<dbReference type="RefSeq" id="WP_160763805.1">
    <property type="nucleotide sequence ID" value="NZ_WUPT01000001.1"/>
</dbReference>
<evidence type="ECO:0000313" key="2">
    <source>
        <dbReference type="Proteomes" id="UP000480350"/>
    </source>
</evidence>
<dbReference type="AlphaFoldDB" id="A0A7C9IQQ0"/>
<keyword evidence="2" id="KW-1185">Reference proteome</keyword>
<accession>A0A7C9IQQ0</accession>
<gene>
    <name evidence="1" type="ORF">GQ651_08905</name>
</gene>
<proteinExistence type="predicted"/>